<dbReference type="InterPro" id="IPR000322">
    <property type="entry name" value="Glyco_hydro_31_TIM"/>
</dbReference>
<evidence type="ECO:0000256" key="16">
    <source>
        <dbReference type="ARBA" id="ARBA00023295"/>
    </source>
</evidence>
<dbReference type="GO" id="GO:0030246">
    <property type="term" value="F:carbohydrate binding"/>
    <property type="evidence" value="ECO:0007669"/>
    <property type="project" value="InterPro"/>
</dbReference>
<evidence type="ECO:0000256" key="1">
    <source>
        <dbReference type="ARBA" id="ARBA00004123"/>
    </source>
</evidence>
<dbReference type="Pfam" id="PF01055">
    <property type="entry name" value="Glyco_hydro_31_2nd"/>
    <property type="match status" value="1"/>
</dbReference>
<dbReference type="GO" id="GO:0051539">
    <property type="term" value="F:4 iron, 4 sulfur cluster binding"/>
    <property type="evidence" value="ECO:0007669"/>
    <property type="project" value="UniProtKB-UniRule"/>
</dbReference>
<evidence type="ECO:0000313" key="24">
    <source>
        <dbReference type="Proteomes" id="UP000719412"/>
    </source>
</evidence>
<evidence type="ECO:0000313" key="23">
    <source>
        <dbReference type="EMBL" id="KAH0809386.1"/>
    </source>
</evidence>
<feature type="region of interest" description="Disordered" evidence="20">
    <location>
        <begin position="348"/>
        <end position="373"/>
    </location>
</feature>
<dbReference type="InterPro" id="IPR027417">
    <property type="entry name" value="P-loop_NTPase"/>
</dbReference>
<evidence type="ECO:0000256" key="10">
    <source>
        <dbReference type="ARBA" id="ARBA00022840"/>
    </source>
</evidence>
<dbReference type="InterPro" id="IPR000808">
    <property type="entry name" value="Mrp-like_CS"/>
</dbReference>
<comment type="caution">
    <text evidence="18 19">Lacks conserved residue(s) required for the propagation of feature annotation.</text>
</comment>
<evidence type="ECO:0000256" key="15">
    <source>
        <dbReference type="ARBA" id="ARBA00023180"/>
    </source>
</evidence>
<dbReference type="EMBL" id="JABDTM020028174">
    <property type="protein sequence ID" value="KAH0809386.1"/>
    <property type="molecule type" value="Genomic_DNA"/>
</dbReference>
<comment type="caution">
    <text evidence="23">The sequence shown here is derived from an EMBL/GenBank/DDBJ whole genome shotgun (WGS) entry which is preliminary data.</text>
</comment>
<dbReference type="Gene3D" id="4.10.110.10">
    <property type="entry name" value="Spasmolytic Protein, domain 1"/>
    <property type="match status" value="1"/>
</dbReference>
<reference evidence="23" key="2">
    <citation type="submission" date="2021-08" db="EMBL/GenBank/DDBJ databases">
        <authorList>
            <person name="Eriksson T."/>
        </authorList>
    </citation>
    <scope>NUCLEOTIDE SEQUENCE</scope>
    <source>
        <strain evidence="23">Stoneville</strain>
        <tissue evidence="23">Whole head</tissue>
    </source>
</reference>
<keyword evidence="24" id="KW-1185">Reference proteome</keyword>
<dbReference type="InterPro" id="IPR025887">
    <property type="entry name" value="Glyco_hydro_31_N_dom"/>
</dbReference>
<dbReference type="InterPro" id="IPR030459">
    <property type="entry name" value="Glyco_hydro_31_CS"/>
</dbReference>
<feature type="binding site" evidence="18">
    <location>
        <position position="244"/>
    </location>
    <ligand>
        <name>[4Fe-4S] cluster</name>
        <dbReference type="ChEBI" id="CHEBI:49883"/>
        <label>2</label>
        <note>ligand shared with heterodimeric partner</note>
    </ligand>
</feature>
<dbReference type="Gene3D" id="2.60.40.1760">
    <property type="entry name" value="glycosyl hydrolase (family 31)"/>
    <property type="match status" value="1"/>
</dbReference>
<comment type="subcellular location">
    <subcellularLocation>
        <location evidence="3 18">Cytoplasm</location>
    </subcellularLocation>
    <subcellularLocation>
        <location evidence="2">Membrane</location>
    </subcellularLocation>
    <subcellularLocation>
        <location evidence="1">Nucleus</location>
    </subcellularLocation>
</comment>
<keyword evidence="6 18" id="KW-0963">Cytoplasm</keyword>
<dbReference type="InterPro" id="IPR017853">
    <property type="entry name" value="GH"/>
</dbReference>
<dbReference type="Gene3D" id="3.40.50.300">
    <property type="entry name" value="P-loop containing nucleotide triphosphate hydrolases"/>
    <property type="match status" value="1"/>
</dbReference>
<name>A0A8J6H7Y5_TENMO</name>
<dbReference type="PROSITE" id="PS00707">
    <property type="entry name" value="GLYCOSYL_HYDROL_F31_2"/>
    <property type="match status" value="1"/>
</dbReference>
<dbReference type="Gene3D" id="3.20.20.80">
    <property type="entry name" value="Glycosidases"/>
    <property type="match status" value="1"/>
</dbReference>
<comment type="cofactor">
    <cofactor evidence="18">
        <name>[4Fe-4S] cluster</name>
        <dbReference type="ChEBI" id="CHEBI:49883"/>
    </cofactor>
    <text evidence="18">Binds 4 [4Fe-4S] clusters per heterotetramer. Contains two stable clusters in the N-termini of NUBP1 and two labile, bridging clusters between subunits of the NUBP1-NUBP2 heterotetramer.</text>
</comment>
<sequence>MASTVEKPNIPEREFWLGTESANAGKASACAGCPNQQICASDVAKGPDPGIQLVKERLEQVRNKILVLSGKGGVGKSTVTAMLSRSLAATDKDRNVAVLDIDICGPSQPRVLGVLNEQVHQSGSGWSPVFVDDNLSVMSIGFLLSSPDDAVIWRGPKKNGMIRQFLSEVDWGNLDYLLMDTPPGTSDEHLSASTYLSQAGLTGAVIVTTPQEVALLDVRKEIDFCRKVNIRILGVVENMSIFVCPCCKRLSEIFPATTGGAKLMCEELNVPFLGSLPLDPLIARYCDEGKDFISELPNSPAVKSLNEIVKRVVAACDSKEEARRNRRHLSRTESVSFEAFCNEAPQQKCPTTKESSLNGDLKASPPKKQRTGEEYVRFSDQSYETSHCTRPSLLAILLVIMLLAVFLILPLIYLLHCFGVIYIQERYEHPTLQEKGHYSHKPNQIKVPPRVLPPPPKPDYGKCKLTEENDRLDCFPENGANQQGCEARGCCWIPAKRKPKIGVPLAVPYCFYPPNYATYNYLNVTETAYGLEAFLKRNYATAYPGDVEIIKLSARYETETRLRIKITDPLKNRFEPAYPEVPIVDKAATNLTYLFYIDSTKPGFRVIRKSDNVVIFDALNLPNLIFSNQFLQLTGKLPTSYIYGLGEHRTRLLLSTQWSSFTLFNHDSIPSFERNLYGSHPFYLAMENSSMSHGFYLQNANAMGTADIILQPTPAITFRPIGGVLDFYFFLGPTPGDVVNQYTELIGRPFMPPYWALGFHLCRFGYKTLNRTKLVMQRNIDAGIPLDTQWNDLDYMKNSNDFSFDSVNYKDLPAFVKELHTRGMHYIPLIDAGVSGSEPPGTYPPYDEGVKMDIFVKNSTGQIFIGKVWNSGTTVWPDFTHPTTVDYWTLMLKSLHDLFPFDGVWIDMNEPSNFLSGSFNGCPKSSLESPPYLPNVDGGVINYKTMCMSAKHYAGLHYDIHNLYGFTEAIVTSFAMSEIRGKRPVVISRSTFAGHGHYAGHWSGDVVSDWLDMRYSVPQLLSFSLFGIPLMGADICGFNGNTTKSLCNRWTQLGAFYPFSRNHNTDDGIDQDPVAMGPEVTISARKALSVRYRLLPYLYTLFWGAHIKGETVSRPLFFEFPDDPQTYDVDAQFLWGPALMIVPVLEENAVEVATYLPKGVWYDFYTKSPLVGQGENVNLSAPLDTIPLLVRGGYILPQQAPEQTTTKSRLNKIEILAAADQQGDAYGELYWDDGDSLNSYEEKQYSLVDFWMEKGVLRSENVFWSNENPPNLGAVTILGIGDPVAEVLVNNVAQAFRYDTIHKVKNRVVHAVFLNMASKSQPIMNAPSD</sequence>
<keyword evidence="21" id="KW-1133">Transmembrane helix</keyword>
<evidence type="ECO:0000256" key="7">
    <source>
        <dbReference type="ARBA" id="ARBA00022723"/>
    </source>
</evidence>
<dbReference type="Pfam" id="PF00088">
    <property type="entry name" value="Trefoil"/>
    <property type="match status" value="1"/>
</dbReference>
<dbReference type="InterPro" id="IPR030458">
    <property type="entry name" value="Glyco_hydro_31_AS"/>
</dbReference>
<dbReference type="SUPFAM" id="SSF74650">
    <property type="entry name" value="Galactose mutarotase-like"/>
    <property type="match status" value="1"/>
</dbReference>
<evidence type="ECO:0000256" key="21">
    <source>
        <dbReference type="SAM" id="Phobius"/>
    </source>
</evidence>
<dbReference type="PROSITE" id="PS00129">
    <property type="entry name" value="GLYCOSYL_HYDROL_F31_1"/>
    <property type="match status" value="1"/>
</dbReference>
<dbReference type="GO" id="GO:0016020">
    <property type="term" value="C:membrane"/>
    <property type="evidence" value="ECO:0007669"/>
    <property type="project" value="UniProtKB-SubCell"/>
</dbReference>
<comment type="similarity">
    <text evidence="18">Belongs to the Mrp/NBP35 ATP-binding proteins family. NUBP1/NBP35 subfamily.</text>
</comment>
<dbReference type="Pfam" id="PF13802">
    <property type="entry name" value="Gal_mutarotas_2"/>
    <property type="match status" value="1"/>
</dbReference>
<dbReference type="PANTHER" id="PTHR22762">
    <property type="entry name" value="ALPHA-GLUCOSIDASE"/>
    <property type="match status" value="1"/>
</dbReference>
<dbReference type="FunFam" id="2.60.40.1180:FF:000001">
    <property type="entry name" value="Maltase-glucoamylase, intestinal"/>
    <property type="match status" value="1"/>
</dbReference>
<dbReference type="Gene3D" id="2.60.40.1180">
    <property type="entry name" value="Golgi alpha-mannosidase II"/>
    <property type="match status" value="2"/>
</dbReference>
<evidence type="ECO:0000256" key="6">
    <source>
        <dbReference type="ARBA" id="ARBA00022490"/>
    </source>
</evidence>
<keyword evidence="14" id="KW-1015">Disulfide bond</keyword>
<dbReference type="InterPro" id="IPR028601">
    <property type="entry name" value="NUBP1/Nbp35"/>
</dbReference>
<feature type="domain" description="P-type" evidence="22">
    <location>
        <begin position="461"/>
        <end position="514"/>
    </location>
</feature>
<keyword evidence="13 21" id="KW-0472">Membrane</keyword>
<dbReference type="PANTHER" id="PTHR22762:SF131">
    <property type="entry name" value="GLYCOSIDE HYDROLASE FAMILY 31 N-TERMINAL DOMAIN-CONTAINING PROTEIN"/>
    <property type="match status" value="1"/>
</dbReference>
<dbReference type="FunFam" id="3.40.50.300:FF:000427">
    <property type="entry name" value="Cytosolic Fe-S cluster assembly factor NUBP1"/>
    <property type="match status" value="1"/>
</dbReference>
<dbReference type="SUPFAM" id="SSF51445">
    <property type="entry name" value="(Trans)glycosidases"/>
    <property type="match status" value="1"/>
</dbReference>
<dbReference type="SMART" id="SM00018">
    <property type="entry name" value="PD"/>
    <property type="match status" value="1"/>
</dbReference>
<dbReference type="PROSITE" id="PS51448">
    <property type="entry name" value="P_TREFOIL_2"/>
    <property type="match status" value="1"/>
</dbReference>
<keyword evidence="7 18" id="KW-0479">Metal-binding</keyword>
<keyword evidence="16" id="KW-0326">Glycosidase</keyword>
<evidence type="ECO:0000256" key="18">
    <source>
        <dbReference type="HAMAP-Rule" id="MF_03038"/>
    </source>
</evidence>
<dbReference type="GO" id="GO:0005975">
    <property type="term" value="P:carbohydrate metabolic process"/>
    <property type="evidence" value="ECO:0007669"/>
    <property type="project" value="InterPro"/>
</dbReference>
<dbReference type="InterPro" id="IPR000519">
    <property type="entry name" value="P_trefoil_dom"/>
</dbReference>
<keyword evidence="10 18" id="KW-0067">ATP-binding</keyword>
<dbReference type="InterPro" id="IPR019591">
    <property type="entry name" value="Mrp/NBP35_ATP-bd"/>
</dbReference>
<evidence type="ECO:0000256" key="2">
    <source>
        <dbReference type="ARBA" id="ARBA00004370"/>
    </source>
</evidence>
<dbReference type="CDD" id="cd02037">
    <property type="entry name" value="Mrp_NBP35"/>
    <property type="match status" value="1"/>
</dbReference>
<dbReference type="GO" id="GO:0046872">
    <property type="term" value="F:metal ion binding"/>
    <property type="evidence" value="ECO:0007669"/>
    <property type="project" value="UniProtKB-KW"/>
</dbReference>
<dbReference type="GO" id="GO:0005634">
    <property type="term" value="C:nucleus"/>
    <property type="evidence" value="ECO:0007669"/>
    <property type="project" value="UniProtKB-SubCell"/>
</dbReference>
<evidence type="ECO:0000256" key="11">
    <source>
        <dbReference type="ARBA" id="ARBA00023004"/>
    </source>
</evidence>
<dbReference type="Pfam" id="PF10609">
    <property type="entry name" value="ParA"/>
    <property type="match status" value="1"/>
</dbReference>
<keyword evidence="11 18" id="KW-0408">Iron</keyword>
<evidence type="ECO:0000256" key="3">
    <source>
        <dbReference type="ARBA" id="ARBA00004496"/>
    </source>
</evidence>
<evidence type="ECO:0000256" key="17">
    <source>
        <dbReference type="ARBA" id="ARBA00054528"/>
    </source>
</evidence>
<dbReference type="HAMAP" id="MF_03038">
    <property type="entry name" value="NUBP1"/>
    <property type="match status" value="1"/>
</dbReference>
<dbReference type="GO" id="GO:0016226">
    <property type="term" value="P:iron-sulfur cluster assembly"/>
    <property type="evidence" value="ECO:0007669"/>
    <property type="project" value="UniProtKB-UniRule"/>
</dbReference>
<keyword evidence="8 18" id="KW-0547">Nucleotide-binding</keyword>
<comment type="similarity">
    <text evidence="4">Belongs to the glycosyl hydrolase 31 family.</text>
</comment>
<evidence type="ECO:0000256" key="9">
    <source>
        <dbReference type="ARBA" id="ARBA00022801"/>
    </source>
</evidence>
<comment type="function">
    <text evidence="17">Component of the cytosolic iron-sulfur (Fe/S) protein assembly (CIA) machinery. Required for maturation of extramitochondrial Fe-S proteins. The NUBP1-NUBP2 heterotetramer forms a Fe-S scaffold complex, mediating the de novo assembly of an Fe-S cluster and its transfer to target apoproteins. Implicated in the regulation of centrosome duplication. Negatively regulates cilium formation and structure.</text>
</comment>
<evidence type="ECO:0000259" key="22">
    <source>
        <dbReference type="PROSITE" id="PS51448"/>
    </source>
</evidence>
<feature type="binding site" evidence="18">
    <location>
        <begin position="70"/>
        <end position="77"/>
    </location>
    <ligand>
        <name>ATP</name>
        <dbReference type="ChEBI" id="CHEBI:30616"/>
    </ligand>
</feature>
<dbReference type="InterPro" id="IPR033756">
    <property type="entry name" value="YlxH/NBP35"/>
</dbReference>
<organism evidence="23 24">
    <name type="scientific">Tenebrio molitor</name>
    <name type="common">Yellow mealworm beetle</name>
    <dbReference type="NCBI Taxonomy" id="7067"/>
    <lineage>
        <taxon>Eukaryota</taxon>
        <taxon>Metazoa</taxon>
        <taxon>Ecdysozoa</taxon>
        <taxon>Arthropoda</taxon>
        <taxon>Hexapoda</taxon>
        <taxon>Insecta</taxon>
        <taxon>Pterygota</taxon>
        <taxon>Neoptera</taxon>
        <taxon>Endopterygota</taxon>
        <taxon>Coleoptera</taxon>
        <taxon>Polyphaga</taxon>
        <taxon>Cucujiformia</taxon>
        <taxon>Tenebrionidae</taxon>
        <taxon>Tenebrio</taxon>
    </lineage>
</organism>
<dbReference type="SUPFAM" id="SSF52540">
    <property type="entry name" value="P-loop containing nucleoside triphosphate hydrolases"/>
    <property type="match status" value="1"/>
</dbReference>
<feature type="compositionally biased region" description="Polar residues" evidence="20">
    <location>
        <begin position="348"/>
        <end position="358"/>
    </location>
</feature>
<dbReference type="GO" id="GO:0005524">
    <property type="term" value="F:ATP binding"/>
    <property type="evidence" value="ECO:0007669"/>
    <property type="project" value="UniProtKB-KW"/>
</dbReference>
<keyword evidence="12 18" id="KW-0411">Iron-sulfur</keyword>
<reference evidence="23" key="1">
    <citation type="journal article" date="2020" name="J Insects Food Feed">
        <title>The yellow mealworm (Tenebrio molitor) genome: a resource for the emerging insects as food and feed industry.</title>
        <authorList>
            <person name="Eriksson T."/>
            <person name="Andere A."/>
            <person name="Kelstrup H."/>
            <person name="Emery V."/>
            <person name="Picard C."/>
        </authorList>
    </citation>
    <scope>NUCLEOTIDE SEQUENCE</scope>
    <source>
        <strain evidence="23">Stoneville</strain>
        <tissue evidence="23">Whole head</tissue>
    </source>
</reference>
<feature type="transmembrane region" description="Helical" evidence="21">
    <location>
        <begin position="393"/>
        <end position="415"/>
    </location>
</feature>
<dbReference type="InterPro" id="IPR048395">
    <property type="entry name" value="Glyco_hydro_31_C"/>
</dbReference>
<dbReference type="CDD" id="cd06602">
    <property type="entry name" value="GH31_MGAM_SI_GAA"/>
    <property type="match status" value="1"/>
</dbReference>
<dbReference type="GO" id="GO:0140663">
    <property type="term" value="F:ATP-dependent FeS chaperone activity"/>
    <property type="evidence" value="ECO:0007669"/>
    <property type="project" value="InterPro"/>
</dbReference>
<dbReference type="CDD" id="cd00111">
    <property type="entry name" value="Trefoil"/>
    <property type="match status" value="1"/>
</dbReference>
<keyword evidence="15" id="KW-0325">Glycoprotein</keyword>
<dbReference type="GO" id="GO:0004558">
    <property type="term" value="F:alpha-1,4-glucosidase activity"/>
    <property type="evidence" value="ECO:0007669"/>
    <property type="project" value="TreeGrafter"/>
</dbReference>
<dbReference type="CDD" id="cd14752">
    <property type="entry name" value="GH31_N"/>
    <property type="match status" value="1"/>
</dbReference>
<evidence type="ECO:0000256" key="8">
    <source>
        <dbReference type="ARBA" id="ARBA00022741"/>
    </source>
</evidence>
<dbReference type="InterPro" id="IPR044913">
    <property type="entry name" value="P_trefoil_dom_sf"/>
</dbReference>
<dbReference type="HAMAP" id="MF_02040">
    <property type="entry name" value="Mrp_NBP35"/>
    <property type="match status" value="1"/>
</dbReference>
<dbReference type="Proteomes" id="UP000719412">
    <property type="component" value="Unassembled WGS sequence"/>
</dbReference>
<keyword evidence="5 18" id="KW-0004">4Fe-4S</keyword>
<evidence type="ECO:0000256" key="20">
    <source>
        <dbReference type="SAM" id="MobiDB-lite"/>
    </source>
</evidence>
<evidence type="ECO:0000256" key="4">
    <source>
        <dbReference type="ARBA" id="ARBA00007806"/>
    </source>
</evidence>
<feature type="binding site" evidence="18">
    <location>
        <position position="247"/>
    </location>
    <ligand>
        <name>[4Fe-4S] cluster</name>
        <dbReference type="ChEBI" id="CHEBI:49883"/>
        <label>2</label>
        <note>ligand shared with heterodimeric partner</note>
    </ligand>
</feature>
<dbReference type="InterPro" id="IPR011013">
    <property type="entry name" value="Gal_mutarotase_sf_dom"/>
</dbReference>
<evidence type="ECO:0000256" key="19">
    <source>
        <dbReference type="PROSITE-ProRule" id="PRU00779"/>
    </source>
</evidence>
<dbReference type="Pfam" id="PF21365">
    <property type="entry name" value="Glyco_hydro_31_3rd"/>
    <property type="match status" value="1"/>
</dbReference>
<evidence type="ECO:0000256" key="12">
    <source>
        <dbReference type="ARBA" id="ARBA00023014"/>
    </source>
</evidence>
<keyword evidence="21" id="KW-0812">Transmembrane</keyword>
<evidence type="ECO:0000256" key="5">
    <source>
        <dbReference type="ARBA" id="ARBA00022485"/>
    </source>
</evidence>
<accession>A0A8J6H7Y5</accession>
<dbReference type="SUPFAM" id="SSF51011">
    <property type="entry name" value="Glycosyl hydrolase domain"/>
    <property type="match status" value="1"/>
</dbReference>
<proteinExistence type="inferred from homology"/>
<protein>
    <recommendedName>
        <fullName evidence="18">Cytosolic Fe-S cluster assembly factor NUBP1 homolog</fullName>
    </recommendedName>
</protein>
<comment type="subunit">
    <text evidence="18">Heterotetramer of 2 NUBP1 and 2 NUBP2 chains.</text>
</comment>
<dbReference type="InterPro" id="IPR013780">
    <property type="entry name" value="Glyco_hydro_b"/>
</dbReference>
<dbReference type="GO" id="GO:0005737">
    <property type="term" value="C:cytoplasm"/>
    <property type="evidence" value="ECO:0007669"/>
    <property type="project" value="UniProtKB-SubCell"/>
</dbReference>
<evidence type="ECO:0000256" key="14">
    <source>
        <dbReference type="ARBA" id="ARBA00023157"/>
    </source>
</evidence>
<evidence type="ECO:0000256" key="13">
    <source>
        <dbReference type="ARBA" id="ARBA00023136"/>
    </source>
</evidence>
<gene>
    <name evidence="23" type="ORF">GEV33_013406</name>
</gene>
<keyword evidence="9" id="KW-0378">Hydrolase</keyword>
<dbReference type="PROSITE" id="PS01215">
    <property type="entry name" value="MRP"/>
    <property type="match status" value="1"/>
</dbReference>